<protein>
    <recommendedName>
        <fullName evidence="12">C2H2-type domain-containing protein</fullName>
    </recommendedName>
</protein>
<keyword evidence="5" id="KW-0862">Zinc</keyword>
<comment type="subcellular location">
    <subcellularLocation>
        <location evidence="1">Nucleus</location>
    </subcellularLocation>
</comment>
<keyword evidence="4 10" id="KW-0863">Zinc-finger</keyword>
<keyword evidence="8" id="KW-0804">Transcription</keyword>
<keyword evidence="6" id="KW-0805">Transcription regulation</keyword>
<organism evidence="13 14">
    <name type="scientific">Amazona collaria</name>
    <name type="common">yellow-billed parrot</name>
    <dbReference type="NCBI Taxonomy" id="241587"/>
    <lineage>
        <taxon>Eukaryota</taxon>
        <taxon>Metazoa</taxon>
        <taxon>Chordata</taxon>
        <taxon>Craniata</taxon>
        <taxon>Vertebrata</taxon>
        <taxon>Euteleostomi</taxon>
        <taxon>Archelosauria</taxon>
        <taxon>Archosauria</taxon>
        <taxon>Dinosauria</taxon>
        <taxon>Saurischia</taxon>
        <taxon>Theropoda</taxon>
        <taxon>Coelurosauria</taxon>
        <taxon>Aves</taxon>
        <taxon>Neognathae</taxon>
        <taxon>Neoaves</taxon>
        <taxon>Telluraves</taxon>
        <taxon>Australaves</taxon>
        <taxon>Psittaciformes</taxon>
        <taxon>Psittacidae</taxon>
        <taxon>Amazona</taxon>
    </lineage>
</organism>
<evidence type="ECO:0000256" key="10">
    <source>
        <dbReference type="PROSITE-ProRule" id="PRU00042"/>
    </source>
</evidence>
<proteinExistence type="predicted"/>
<accession>A0A8B9G784</accession>
<dbReference type="AlphaFoldDB" id="A0A8B9G784"/>
<keyword evidence="9" id="KW-0539">Nucleus</keyword>
<sequence>PPRAPLLLDGPGCVTKPRPLITSRPSQALRPMARIDKDVDHRSAAKMGHKEPCPGDLGLLLPSSGGLSDIPDPPPKAPSQKEMMECRYHCGSCGKAFLQLCHLKKHRIVHAGHKPFLCTMCGKHYSSEESFEAHVLAHQGVQPFQCTQCDKACSVLKVYEPTHATCRACANEQCLCSASIRLPVGDCTMGKAGVSKQQLEQRLLFRSFL</sequence>
<dbReference type="FunFam" id="3.30.160.60:FF:001228">
    <property type="entry name" value="Zinc finger protein 236"/>
    <property type="match status" value="1"/>
</dbReference>
<evidence type="ECO:0000259" key="12">
    <source>
        <dbReference type="PROSITE" id="PS50157"/>
    </source>
</evidence>
<dbReference type="Gene3D" id="3.30.160.60">
    <property type="entry name" value="Classic Zinc Finger"/>
    <property type="match status" value="2"/>
</dbReference>
<dbReference type="InterPro" id="IPR050331">
    <property type="entry name" value="Zinc_finger"/>
</dbReference>
<evidence type="ECO:0000256" key="9">
    <source>
        <dbReference type="ARBA" id="ARBA00023242"/>
    </source>
</evidence>
<dbReference type="Ensembl" id="ENSACOT00000019799.1">
    <property type="protein sequence ID" value="ENSACOP00000019119.1"/>
    <property type="gene ID" value="ENSACOG00000013161.1"/>
</dbReference>
<dbReference type="GO" id="GO:0010468">
    <property type="term" value="P:regulation of gene expression"/>
    <property type="evidence" value="ECO:0007669"/>
    <property type="project" value="TreeGrafter"/>
</dbReference>
<keyword evidence="7" id="KW-0238">DNA-binding</keyword>
<evidence type="ECO:0000256" key="7">
    <source>
        <dbReference type="ARBA" id="ARBA00023125"/>
    </source>
</evidence>
<evidence type="ECO:0000256" key="1">
    <source>
        <dbReference type="ARBA" id="ARBA00004123"/>
    </source>
</evidence>
<reference evidence="13" key="1">
    <citation type="submission" date="2025-08" db="UniProtKB">
        <authorList>
            <consortium name="Ensembl"/>
        </authorList>
    </citation>
    <scope>IDENTIFICATION</scope>
</reference>
<feature type="domain" description="C2H2-type" evidence="12">
    <location>
        <begin position="88"/>
        <end position="115"/>
    </location>
</feature>
<dbReference type="GO" id="GO:0003677">
    <property type="term" value="F:DNA binding"/>
    <property type="evidence" value="ECO:0007669"/>
    <property type="project" value="UniProtKB-KW"/>
</dbReference>
<dbReference type="PANTHER" id="PTHR16515">
    <property type="entry name" value="PR DOMAIN ZINC FINGER PROTEIN"/>
    <property type="match status" value="1"/>
</dbReference>
<evidence type="ECO:0000256" key="2">
    <source>
        <dbReference type="ARBA" id="ARBA00022723"/>
    </source>
</evidence>
<dbReference type="SUPFAM" id="SSF57667">
    <property type="entry name" value="beta-beta-alpha zinc fingers"/>
    <property type="match status" value="1"/>
</dbReference>
<evidence type="ECO:0000313" key="14">
    <source>
        <dbReference type="Proteomes" id="UP000694522"/>
    </source>
</evidence>
<dbReference type="InterPro" id="IPR013087">
    <property type="entry name" value="Znf_C2H2_type"/>
</dbReference>
<evidence type="ECO:0000256" key="8">
    <source>
        <dbReference type="ARBA" id="ARBA00023163"/>
    </source>
</evidence>
<feature type="domain" description="C2H2-type" evidence="12">
    <location>
        <begin position="116"/>
        <end position="143"/>
    </location>
</feature>
<evidence type="ECO:0000256" key="6">
    <source>
        <dbReference type="ARBA" id="ARBA00023015"/>
    </source>
</evidence>
<evidence type="ECO:0000256" key="4">
    <source>
        <dbReference type="ARBA" id="ARBA00022771"/>
    </source>
</evidence>
<dbReference type="PROSITE" id="PS00028">
    <property type="entry name" value="ZINC_FINGER_C2H2_1"/>
    <property type="match status" value="2"/>
</dbReference>
<keyword evidence="2" id="KW-0479">Metal-binding</keyword>
<evidence type="ECO:0000313" key="13">
    <source>
        <dbReference type="Ensembl" id="ENSACOP00000019119.1"/>
    </source>
</evidence>
<dbReference type="PANTHER" id="PTHR16515:SF66">
    <property type="entry name" value="C2H2-TYPE DOMAIN-CONTAINING PROTEIN"/>
    <property type="match status" value="1"/>
</dbReference>
<keyword evidence="14" id="KW-1185">Reference proteome</keyword>
<dbReference type="PROSITE" id="PS50157">
    <property type="entry name" value="ZINC_FINGER_C2H2_2"/>
    <property type="match status" value="2"/>
</dbReference>
<dbReference type="GO" id="GO:0005634">
    <property type="term" value="C:nucleus"/>
    <property type="evidence" value="ECO:0007669"/>
    <property type="project" value="UniProtKB-SubCell"/>
</dbReference>
<evidence type="ECO:0000256" key="11">
    <source>
        <dbReference type="SAM" id="MobiDB-lite"/>
    </source>
</evidence>
<evidence type="ECO:0000256" key="5">
    <source>
        <dbReference type="ARBA" id="ARBA00022833"/>
    </source>
</evidence>
<evidence type="ECO:0000256" key="3">
    <source>
        <dbReference type="ARBA" id="ARBA00022737"/>
    </source>
</evidence>
<dbReference type="Proteomes" id="UP000694522">
    <property type="component" value="Unplaced"/>
</dbReference>
<dbReference type="SMART" id="SM00355">
    <property type="entry name" value="ZnF_C2H2"/>
    <property type="match status" value="2"/>
</dbReference>
<dbReference type="GO" id="GO:0008270">
    <property type="term" value="F:zinc ion binding"/>
    <property type="evidence" value="ECO:0007669"/>
    <property type="project" value="UniProtKB-KW"/>
</dbReference>
<feature type="region of interest" description="Disordered" evidence="11">
    <location>
        <begin position="1"/>
        <end position="28"/>
    </location>
</feature>
<name>A0A8B9G784_9PSIT</name>
<dbReference type="FunFam" id="3.30.160.60:FF:001101">
    <property type="entry name" value="Zinc finger protein 408"/>
    <property type="match status" value="1"/>
</dbReference>
<keyword evidence="3" id="KW-0677">Repeat</keyword>
<dbReference type="InterPro" id="IPR036236">
    <property type="entry name" value="Znf_C2H2_sf"/>
</dbReference>
<reference evidence="13" key="2">
    <citation type="submission" date="2025-09" db="UniProtKB">
        <authorList>
            <consortium name="Ensembl"/>
        </authorList>
    </citation>
    <scope>IDENTIFICATION</scope>
</reference>